<keyword evidence="1" id="KW-1133">Transmembrane helix</keyword>
<protein>
    <submittedName>
        <fullName evidence="2">Uncharacterized protein</fullName>
    </submittedName>
</protein>
<evidence type="ECO:0000313" key="3">
    <source>
        <dbReference type="Proteomes" id="UP001497497"/>
    </source>
</evidence>
<evidence type="ECO:0000256" key="1">
    <source>
        <dbReference type="SAM" id="Phobius"/>
    </source>
</evidence>
<keyword evidence="3" id="KW-1185">Reference proteome</keyword>
<dbReference type="Proteomes" id="UP001497497">
    <property type="component" value="Unassembled WGS sequence"/>
</dbReference>
<dbReference type="EMBL" id="CAXITT010000165">
    <property type="protein sequence ID" value="CAL1534229.1"/>
    <property type="molecule type" value="Genomic_DNA"/>
</dbReference>
<reference evidence="2 3" key="1">
    <citation type="submission" date="2024-04" db="EMBL/GenBank/DDBJ databases">
        <authorList>
            <consortium name="Genoscope - CEA"/>
            <person name="William W."/>
        </authorList>
    </citation>
    <scope>NUCLEOTIDE SEQUENCE [LARGE SCALE GENOMIC DNA]</scope>
</reference>
<keyword evidence="1" id="KW-0472">Membrane</keyword>
<accession>A0AAV2HJM8</accession>
<dbReference type="AlphaFoldDB" id="A0AAV2HJM8"/>
<name>A0AAV2HJM8_LYMST</name>
<feature type="transmembrane region" description="Helical" evidence="1">
    <location>
        <begin position="50"/>
        <end position="72"/>
    </location>
</feature>
<comment type="caution">
    <text evidence="2">The sequence shown here is derived from an EMBL/GenBank/DDBJ whole genome shotgun (WGS) entry which is preliminary data.</text>
</comment>
<keyword evidence="1" id="KW-0812">Transmembrane</keyword>
<evidence type="ECO:0000313" key="2">
    <source>
        <dbReference type="EMBL" id="CAL1534229.1"/>
    </source>
</evidence>
<proteinExistence type="predicted"/>
<organism evidence="2 3">
    <name type="scientific">Lymnaea stagnalis</name>
    <name type="common">Great pond snail</name>
    <name type="synonym">Helix stagnalis</name>
    <dbReference type="NCBI Taxonomy" id="6523"/>
    <lineage>
        <taxon>Eukaryota</taxon>
        <taxon>Metazoa</taxon>
        <taxon>Spiralia</taxon>
        <taxon>Lophotrochozoa</taxon>
        <taxon>Mollusca</taxon>
        <taxon>Gastropoda</taxon>
        <taxon>Heterobranchia</taxon>
        <taxon>Euthyneura</taxon>
        <taxon>Panpulmonata</taxon>
        <taxon>Hygrophila</taxon>
        <taxon>Lymnaeoidea</taxon>
        <taxon>Lymnaeidae</taxon>
        <taxon>Lymnaea</taxon>
    </lineage>
</organism>
<sequence length="146" mass="16443">MSSNGVDKNAIYYEIKPRTIWLVRIVNIITVLMILIAVISCFVQGHKNRSYYLLVANLILSGLVYLVVNWWYKTGDLDSNAIHEVQLLALTSSNATHAVPVQMLALTYSNAIHEVQLLALTGPIFPHPSIINLIRGFSPKYYFLVL</sequence>
<gene>
    <name evidence="2" type="ORF">GSLYS_00008189001</name>
</gene>
<feature type="transmembrane region" description="Helical" evidence="1">
    <location>
        <begin position="20"/>
        <end position="43"/>
    </location>
</feature>